<dbReference type="GO" id="GO:0015188">
    <property type="term" value="F:L-isoleucine transmembrane transporter activity"/>
    <property type="evidence" value="ECO:0007669"/>
    <property type="project" value="TreeGrafter"/>
</dbReference>
<dbReference type="Pfam" id="PF00005">
    <property type="entry name" value="ABC_tran"/>
    <property type="match status" value="1"/>
</dbReference>
<dbReference type="Gene3D" id="3.40.50.300">
    <property type="entry name" value="P-loop containing nucleotide triphosphate hydrolases"/>
    <property type="match status" value="1"/>
</dbReference>
<dbReference type="Pfam" id="PF02653">
    <property type="entry name" value="BPD_transp_2"/>
    <property type="match status" value="1"/>
</dbReference>
<dbReference type="Pfam" id="PF12399">
    <property type="entry name" value="BCA_ABC_TP_C"/>
    <property type="match status" value="1"/>
</dbReference>
<dbReference type="GO" id="GO:0005524">
    <property type="term" value="F:ATP binding"/>
    <property type="evidence" value="ECO:0007669"/>
    <property type="project" value="UniProtKB-KW"/>
</dbReference>
<evidence type="ECO:0000313" key="11">
    <source>
        <dbReference type="EMBL" id="QCI67808.1"/>
    </source>
</evidence>
<keyword evidence="8 9" id="KW-0472">Membrane</keyword>
<organism evidence="11 12">
    <name type="scientific">Phreatobacter stygius</name>
    <dbReference type="NCBI Taxonomy" id="1940610"/>
    <lineage>
        <taxon>Bacteria</taxon>
        <taxon>Pseudomonadati</taxon>
        <taxon>Pseudomonadota</taxon>
        <taxon>Alphaproteobacteria</taxon>
        <taxon>Hyphomicrobiales</taxon>
        <taxon>Phreatobacteraceae</taxon>
        <taxon>Phreatobacter</taxon>
    </lineage>
</organism>
<dbReference type="SMART" id="SM00382">
    <property type="entry name" value="AAA"/>
    <property type="match status" value="1"/>
</dbReference>
<dbReference type="GO" id="GO:0005304">
    <property type="term" value="F:L-valine transmembrane transporter activity"/>
    <property type="evidence" value="ECO:0007669"/>
    <property type="project" value="TreeGrafter"/>
</dbReference>
<keyword evidence="5" id="KW-0547">Nucleotide-binding</keyword>
<evidence type="ECO:0000256" key="3">
    <source>
        <dbReference type="ARBA" id="ARBA00022475"/>
    </source>
</evidence>
<evidence type="ECO:0000256" key="5">
    <source>
        <dbReference type="ARBA" id="ARBA00022741"/>
    </source>
</evidence>
<name>A0A4D7BCS1_9HYPH</name>
<keyword evidence="3" id="KW-1003">Cell membrane</keyword>
<dbReference type="OrthoDB" id="9805029at2"/>
<dbReference type="InterPro" id="IPR043428">
    <property type="entry name" value="LivM-like"/>
</dbReference>
<feature type="transmembrane region" description="Helical" evidence="9">
    <location>
        <begin position="81"/>
        <end position="102"/>
    </location>
</feature>
<keyword evidence="4 9" id="KW-0812">Transmembrane</keyword>
<dbReference type="InterPro" id="IPR051120">
    <property type="entry name" value="ABC_AA/LPS_Transport"/>
</dbReference>
<sequence length="620" mass="65205">MRHVLAALGIALAASLLVLVTANDFYLRILFSVCVYFLCASGMNVLLGFAGQKSLGQAGLFAAGAYAVAMLTTSLDMNPWAALAAATVISAGFGVLIAAPSLRVRGPSLAMVTLAFGIVVEKLVTEASDLFGGAMGIYAIKPLTLAGEPFTMAQWVWFAIALSLAVHLLLRNVLIGRLGRALLSIQADEVAASAMGVPVLRYKVLAFVIAATTCGLAGALVAQQNQYINSDFITFNLSIFILLTVLFGGAGSLIGPLLGALTLTVLSAFLARWAWIEHFANGALLLFALYVMPQGLAGVLSGLSRRLFGERLSGDVTVPLADPTGAALPVRDGKAARPDAPLLVATNLSKSYGGVKPARDVSAVLTAGHIHALIGPNGAGKSTFINMVSGIIRADEGRIEFRGSDIGRQSTHAICRGGVARTFQNLRLFRELSVIDNVLIGQHGRMRNGFLTSLFGLPSSRREERSARERVARILAFLDLTGVAGAPAGSLAYGLQRRVELARALATEPEVLLLDEPAAGLNPQETEELGQLLKRIRDQGITILLVEHHMDLVMAISDHVIVLDYGEKIAEGPPAAMQRDPRVIAAYLGVDEADEAAAQDGTPALGLAGDLAGSNLAGHR</sequence>
<evidence type="ECO:0000313" key="12">
    <source>
        <dbReference type="Proteomes" id="UP000298781"/>
    </source>
</evidence>
<evidence type="ECO:0000256" key="8">
    <source>
        <dbReference type="ARBA" id="ARBA00023136"/>
    </source>
</evidence>
<dbReference type="RefSeq" id="WP_136963235.1">
    <property type="nucleotide sequence ID" value="NZ_CP039690.1"/>
</dbReference>
<feature type="domain" description="ABC transporter" evidence="10">
    <location>
        <begin position="343"/>
        <end position="590"/>
    </location>
</feature>
<evidence type="ECO:0000256" key="6">
    <source>
        <dbReference type="ARBA" id="ARBA00022840"/>
    </source>
</evidence>
<keyword evidence="6 11" id="KW-0067">ATP-binding</keyword>
<dbReference type="SUPFAM" id="SSF52540">
    <property type="entry name" value="P-loop containing nucleoside triphosphate hydrolases"/>
    <property type="match status" value="1"/>
</dbReference>
<evidence type="ECO:0000259" key="10">
    <source>
        <dbReference type="PROSITE" id="PS50893"/>
    </source>
</evidence>
<feature type="transmembrane region" description="Helical" evidence="9">
    <location>
        <begin position="152"/>
        <end position="170"/>
    </location>
</feature>
<dbReference type="EMBL" id="CP039690">
    <property type="protein sequence ID" value="QCI67808.1"/>
    <property type="molecule type" value="Genomic_DNA"/>
</dbReference>
<evidence type="ECO:0000256" key="7">
    <source>
        <dbReference type="ARBA" id="ARBA00022989"/>
    </source>
</evidence>
<dbReference type="PROSITE" id="PS50893">
    <property type="entry name" value="ABC_TRANSPORTER_2"/>
    <property type="match status" value="1"/>
</dbReference>
<dbReference type="Proteomes" id="UP000298781">
    <property type="component" value="Chromosome"/>
</dbReference>
<keyword evidence="12" id="KW-1185">Reference proteome</keyword>
<dbReference type="InterPro" id="IPR003439">
    <property type="entry name" value="ABC_transporter-like_ATP-bd"/>
</dbReference>
<dbReference type="KEGG" id="pstg:E8M01_28435"/>
<evidence type="ECO:0000256" key="9">
    <source>
        <dbReference type="SAM" id="Phobius"/>
    </source>
</evidence>
<dbReference type="PANTHER" id="PTHR45772">
    <property type="entry name" value="CONSERVED COMPONENT OF ABC TRANSPORTER FOR NATURAL AMINO ACIDS-RELATED"/>
    <property type="match status" value="1"/>
</dbReference>
<reference evidence="11 12" key="1">
    <citation type="submission" date="2019-04" db="EMBL/GenBank/DDBJ databases">
        <title>Phreatobacter aquaticus sp. nov.</title>
        <authorList>
            <person name="Choi A."/>
        </authorList>
    </citation>
    <scope>NUCLEOTIDE SEQUENCE [LARGE SCALE GENOMIC DNA]</scope>
    <source>
        <strain evidence="11 12">KCTC 52518</strain>
    </source>
</reference>
<dbReference type="InterPro" id="IPR001851">
    <property type="entry name" value="ABC_transp_permease"/>
</dbReference>
<dbReference type="AlphaFoldDB" id="A0A4D7BCS1"/>
<feature type="transmembrane region" description="Helical" evidence="9">
    <location>
        <begin position="204"/>
        <end position="221"/>
    </location>
</feature>
<dbReference type="CDD" id="cd03219">
    <property type="entry name" value="ABC_Mj1267_LivG_branched"/>
    <property type="match status" value="1"/>
</dbReference>
<evidence type="ECO:0000256" key="1">
    <source>
        <dbReference type="ARBA" id="ARBA00004651"/>
    </source>
</evidence>
<comment type="subcellular location">
    <subcellularLocation>
        <location evidence="1">Cell membrane</location>
        <topology evidence="1">Multi-pass membrane protein</topology>
    </subcellularLocation>
</comment>
<proteinExistence type="predicted"/>
<dbReference type="GO" id="GO:0005886">
    <property type="term" value="C:plasma membrane"/>
    <property type="evidence" value="ECO:0007669"/>
    <property type="project" value="UniProtKB-SubCell"/>
</dbReference>
<feature type="transmembrane region" description="Helical" evidence="9">
    <location>
        <begin position="29"/>
        <end position="51"/>
    </location>
</feature>
<feature type="transmembrane region" description="Helical" evidence="9">
    <location>
        <begin position="58"/>
        <end position="75"/>
    </location>
</feature>
<evidence type="ECO:0000256" key="4">
    <source>
        <dbReference type="ARBA" id="ARBA00022692"/>
    </source>
</evidence>
<dbReference type="InterPro" id="IPR032823">
    <property type="entry name" value="BCA_ABC_TP_C"/>
</dbReference>
<dbReference type="GO" id="GO:0042941">
    <property type="term" value="P:D-alanine transmembrane transport"/>
    <property type="evidence" value="ECO:0007669"/>
    <property type="project" value="TreeGrafter"/>
</dbReference>
<dbReference type="GO" id="GO:1903805">
    <property type="term" value="P:L-valine import across plasma membrane"/>
    <property type="evidence" value="ECO:0007669"/>
    <property type="project" value="TreeGrafter"/>
</dbReference>
<dbReference type="FunFam" id="3.40.50.300:FF:000421">
    <property type="entry name" value="Branched-chain amino acid ABC transporter ATP-binding protein"/>
    <property type="match status" value="1"/>
</dbReference>
<gene>
    <name evidence="11" type="ORF">E8M01_28435</name>
</gene>
<dbReference type="GO" id="GO:0015192">
    <property type="term" value="F:L-phenylalanine transmembrane transporter activity"/>
    <property type="evidence" value="ECO:0007669"/>
    <property type="project" value="TreeGrafter"/>
</dbReference>
<dbReference type="GO" id="GO:0015808">
    <property type="term" value="P:L-alanine transport"/>
    <property type="evidence" value="ECO:0007669"/>
    <property type="project" value="TreeGrafter"/>
</dbReference>
<keyword evidence="7 9" id="KW-1133">Transmembrane helix</keyword>
<accession>A0A4D7BCS1</accession>
<dbReference type="CDD" id="cd06581">
    <property type="entry name" value="TM_PBP1_LivM_like"/>
    <property type="match status" value="1"/>
</dbReference>
<feature type="transmembrane region" description="Helical" evidence="9">
    <location>
        <begin position="233"/>
        <end position="250"/>
    </location>
</feature>
<feature type="transmembrane region" description="Helical" evidence="9">
    <location>
        <begin position="282"/>
        <end position="303"/>
    </location>
</feature>
<evidence type="ECO:0000256" key="2">
    <source>
        <dbReference type="ARBA" id="ARBA00022448"/>
    </source>
</evidence>
<dbReference type="GO" id="GO:1903806">
    <property type="term" value="P:L-isoleucine import across plasma membrane"/>
    <property type="evidence" value="ECO:0007669"/>
    <property type="project" value="TreeGrafter"/>
</dbReference>
<protein>
    <submittedName>
        <fullName evidence="11">Branched-chain amino acid ABC transporter ATP-binding protein/permease</fullName>
    </submittedName>
</protein>
<dbReference type="InterPro" id="IPR027417">
    <property type="entry name" value="P-loop_NTPase"/>
</dbReference>
<dbReference type="InterPro" id="IPR003593">
    <property type="entry name" value="AAA+_ATPase"/>
</dbReference>
<dbReference type="PANTHER" id="PTHR45772:SF7">
    <property type="entry name" value="AMINO ACID ABC TRANSPORTER ATP-BINDING PROTEIN"/>
    <property type="match status" value="1"/>
</dbReference>
<dbReference type="GO" id="GO:0016887">
    <property type="term" value="F:ATP hydrolysis activity"/>
    <property type="evidence" value="ECO:0007669"/>
    <property type="project" value="InterPro"/>
</dbReference>
<keyword evidence="2" id="KW-0813">Transport</keyword>